<feature type="compositionally biased region" description="Basic and acidic residues" evidence="1">
    <location>
        <begin position="1246"/>
        <end position="1259"/>
    </location>
</feature>
<reference evidence="3 4" key="1">
    <citation type="submission" date="2023-12" db="EMBL/GenBank/DDBJ databases">
        <title>A high-quality genome assembly for Dillenia turbinata (Dilleniales).</title>
        <authorList>
            <person name="Chanderbali A."/>
        </authorList>
    </citation>
    <scope>NUCLEOTIDE SEQUENCE [LARGE SCALE GENOMIC DNA]</scope>
    <source>
        <strain evidence="3">LSX21</strain>
        <tissue evidence="3">Leaf</tissue>
    </source>
</reference>
<name>A0AAN8VDR6_9MAGN</name>
<sequence>MTLNNIKNSPNKAKKRKRHLHETTEVLEKSVCVLKAEDSGLEKVINVNSSLQGNSVLEINPDSLKDSPTQGLASRKKRKKKKKRHNLEGETLCVIPEQKNPSLSCKDSQNTSNEKSEFLKKSAYVSTIEKEKKGSIMDLDSGLLSQGSNVVKTATETTNDPLVQGLLKRKRQRRKKNRQKKRHGSKQETLCEIRQLQDELPSGDNNQNTSCEKTEVLEKLEYISTAEGKGQGFIVDVNCGSQGKSVLEMVTETAKVPAAQKPRKRNRRKKRQDSKGETLHLNELPSCDNDQNMSCEKTELLEKSVHISTAEDKSQGSVVDVNYGSQRKSVLEMVTETAKEPAAQEPRKRSRRKKRHDSKQETLHVNELPSCDNNQNMSCEKTEVLEKSVHVSTAEDKGQGSIVDVNCGSHGKSVLEMVAETAKEPAAQESRKKNRLKKRHDSKGETLHLNELPSCDNNQNTSCEKTEVLEKLAHISTAEDTGQGFIVDVNCGSQGKSVLEMVMETAKEPAAQGTSCEIRQHQNKLPSCGNNQNSSCGKTEVLENSAHISMDEDKGQGSVVDLNCGSQGKSALEMVMETAKEPAAQEPRKRKRRKKRHASKGETLHVNELPSRDNNYNMSCEKTEVLEKLAHISMAEDKGQGFIVDVNCGSQGKSVLKMVMETAKEPAAQGTLCEIRQHQNELPSCGNNQNSSCEKTEVLENISAAEDKGQGFVVDLNCGSQVKSAPEMVMETANEPAAQEPRKRKRRKKRHASKGETLHVNELPSCDNNHNMSCEKTEVLEKLAHISTAEDKGQGFIVDVNCGSQGKSVLEMVTETAKEPAAQGTLCEVRQHQNELPSCGNNQNSSCEKTEVLENSAHISTAEDKGQGSVVDLNCGSQGKSALEMVTETAKELAAQEPRKRKRRKKRHASKGETLHINELPSTDNNQNMSCEKTEVLEKLAHISTAEDKGLGSIVDVNCGSHGKEMVTETAREPAAQETLCEIRQHQNVLPSCVNNQNTSCEKTEVLEKGKSVLQMVAETAKEPAAQEPRERNWWKKRHDSKGETLHLNELPSCDNNQNMSCEKTEVLEKSAHILTAEDKGQGSIVDVNCGSQWKSVVEMVTETAREPAAQETLCEIRQHQNELPSCDNNQNTLCEKTEVLEKGKSVLEMVAETAKVPAAQEPRERNRLQKRHDSKGETLCVILEQKNSSASCEDRQYTEQEKSDVLEKSGVLTIEGEGQGSIMDAKSSLLCQGNSVLELGTELTKDPMQHLEGKEQGEKKHRQKENHDSKGETSYVILKQKNSSSSCEDSQDTKHEKSEVLEKSACVLAVGGKGQGSTMANSNVLEIDTEIAEDPPSQLVKGRKQGEKKNRHEMGHDSEGETLSVIPGQKNSSPSCESSQNASALAVCDMVVEIGEKSEEKLEKVLAVSSTSSEVEMIASAVSSCLSVSKESSDIEVSHSLGIKASIGASRRKLLVLDVNGLLADVIWRSRVERKPDIWIAGRAIFKRPFCDDFLRFCFENFDVGVWSSRSKKYLYKLTDYLLADMSPKLLFCWDASRCTDSGSRTLENRQKPLVFKELKKIWEKAEPNLPWEVGDYDESNTLLLDDSPYKALLNPAHTAVFPFSYTYQSKDDNSLGPGGALRVYIENLAAAENVQKYVQEHPFGQQAINETSSFWPLYKDILNKIAIPTKAIDETHKQESGT</sequence>
<dbReference type="InterPro" id="IPR050365">
    <property type="entry name" value="TIM50"/>
</dbReference>
<feature type="region of interest" description="Disordered" evidence="1">
    <location>
        <begin position="59"/>
        <end position="90"/>
    </location>
</feature>
<dbReference type="PANTHER" id="PTHR12210">
    <property type="entry name" value="DULLARD PROTEIN PHOSPHATASE"/>
    <property type="match status" value="1"/>
</dbReference>
<feature type="compositionally biased region" description="Basic residues" evidence="1">
    <location>
        <begin position="167"/>
        <end position="184"/>
    </location>
</feature>
<dbReference type="InterPro" id="IPR004274">
    <property type="entry name" value="FCP1_dom"/>
</dbReference>
<feature type="compositionally biased region" description="Basic residues" evidence="1">
    <location>
        <begin position="742"/>
        <end position="752"/>
    </location>
</feature>
<protein>
    <submittedName>
        <fullName evidence="3">FCP1 homology domain</fullName>
    </submittedName>
</protein>
<feature type="region of interest" description="Disordered" evidence="1">
    <location>
        <begin position="1339"/>
        <end position="1379"/>
    </location>
</feature>
<feature type="region of interest" description="Disordered" evidence="1">
    <location>
        <begin position="1"/>
        <end position="22"/>
    </location>
</feature>
<feature type="compositionally biased region" description="Polar residues" evidence="1">
    <location>
        <begin position="1370"/>
        <end position="1379"/>
    </location>
</feature>
<dbReference type="EMBL" id="JBAMMX010000014">
    <property type="protein sequence ID" value="KAK6928086.1"/>
    <property type="molecule type" value="Genomic_DNA"/>
</dbReference>
<dbReference type="SUPFAM" id="SSF56784">
    <property type="entry name" value="HAD-like"/>
    <property type="match status" value="1"/>
</dbReference>
<feature type="region of interest" description="Disordered" evidence="1">
    <location>
        <begin position="891"/>
        <end position="928"/>
    </location>
</feature>
<dbReference type="FunFam" id="3.40.50.1000:FF:000257">
    <property type="entry name" value="Haloacid dehalogenase-like hydrolase (HAD) superfamily protein"/>
    <property type="match status" value="1"/>
</dbReference>
<dbReference type="InterPro" id="IPR023214">
    <property type="entry name" value="HAD_sf"/>
</dbReference>
<feature type="compositionally biased region" description="Basic residues" evidence="1">
    <location>
        <begin position="588"/>
        <end position="598"/>
    </location>
</feature>
<feature type="compositionally biased region" description="Basic residues" evidence="1">
    <location>
        <begin position="348"/>
        <end position="357"/>
    </location>
</feature>
<dbReference type="PROSITE" id="PS50969">
    <property type="entry name" value="FCP1"/>
    <property type="match status" value="1"/>
</dbReference>
<dbReference type="Proteomes" id="UP001370490">
    <property type="component" value="Unassembled WGS sequence"/>
</dbReference>
<evidence type="ECO:0000259" key="2">
    <source>
        <dbReference type="PROSITE" id="PS50969"/>
    </source>
</evidence>
<feature type="compositionally biased region" description="Polar residues" evidence="1">
    <location>
        <begin position="1"/>
        <end position="11"/>
    </location>
</feature>
<proteinExistence type="predicted"/>
<evidence type="ECO:0000313" key="4">
    <source>
        <dbReference type="Proteomes" id="UP001370490"/>
    </source>
</evidence>
<feature type="region of interest" description="Disordered" evidence="1">
    <location>
        <begin position="422"/>
        <end position="443"/>
    </location>
</feature>
<organism evidence="3 4">
    <name type="scientific">Dillenia turbinata</name>
    <dbReference type="NCBI Taxonomy" id="194707"/>
    <lineage>
        <taxon>Eukaryota</taxon>
        <taxon>Viridiplantae</taxon>
        <taxon>Streptophyta</taxon>
        <taxon>Embryophyta</taxon>
        <taxon>Tracheophyta</taxon>
        <taxon>Spermatophyta</taxon>
        <taxon>Magnoliopsida</taxon>
        <taxon>eudicotyledons</taxon>
        <taxon>Gunneridae</taxon>
        <taxon>Pentapetalae</taxon>
        <taxon>Dilleniales</taxon>
        <taxon>Dilleniaceae</taxon>
        <taxon>Dillenia</taxon>
    </lineage>
</organism>
<dbReference type="Gene3D" id="3.40.50.1000">
    <property type="entry name" value="HAD superfamily/HAD-like"/>
    <property type="match status" value="1"/>
</dbReference>
<feature type="compositionally biased region" description="Basic residues" evidence="1">
    <location>
        <begin position="74"/>
        <end position="85"/>
    </location>
</feature>
<feature type="region of interest" description="Disordered" evidence="1">
    <location>
        <begin position="731"/>
        <end position="764"/>
    </location>
</feature>
<evidence type="ECO:0000256" key="1">
    <source>
        <dbReference type="SAM" id="MobiDB-lite"/>
    </source>
</evidence>
<dbReference type="InterPro" id="IPR036412">
    <property type="entry name" value="HAD-like_sf"/>
</dbReference>
<feature type="region of interest" description="Disordered" evidence="1">
    <location>
        <begin position="155"/>
        <end position="190"/>
    </location>
</feature>
<feature type="compositionally biased region" description="Basic and acidic residues" evidence="1">
    <location>
        <begin position="1345"/>
        <end position="1360"/>
    </location>
</feature>
<feature type="compositionally biased region" description="Basic residues" evidence="1">
    <location>
        <begin position="432"/>
        <end position="441"/>
    </location>
</feature>
<gene>
    <name evidence="3" type="ORF">RJ641_006677</name>
</gene>
<keyword evidence="4" id="KW-1185">Reference proteome</keyword>
<feature type="region of interest" description="Disordered" evidence="1">
    <location>
        <begin position="253"/>
        <end position="285"/>
    </location>
</feature>
<feature type="region of interest" description="Disordered" evidence="1">
    <location>
        <begin position="578"/>
        <end position="615"/>
    </location>
</feature>
<dbReference type="Pfam" id="PF03031">
    <property type="entry name" value="NIF"/>
    <property type="match status" value="1"/>
</dbReference>
<feature type="region of interest" description="Disordered" evidence="1">
    <location>
        <begin position="1246"/>
        <end position="1300"/>
    </location>
</feature>
<feature type="compositionally biased region" description="Basic residues" evidence="1">
    <location>
        <begin position="261"/>
        <end position="272"/>
    </location>
</feature>
<dbReference type="SMART" id="SM00577">
    <property type="entry name" value="CPDc"/>
    <property type="match status" value="1"/>
</dbReference>
<feature type="compositionally biased region" description="Basic residues" evidence="1">
    <location>
        <begin position="899"/>
        <end position="909"/>
    </location>
</feature>
<feature type="region of interest" description="Disordered" evidence="1">
    <location>
        <begin position="335"/>
        <end position="362"/>
    </location>
</feature>
<comment type="caution">
    <text evidence="3">The sequence shown here is derived from an EMBL/GenBank/DDBJ whole genome shotgun (WGS) entry which is preliminary data.</text>
</comment>
<accession>A0AAN8VDR6</accession>
<evidence type="ECO:0000313" key="3">
    <source>
        <dbReference type="EMBL" id="KAK6928086.1"/>
    </source>
</evidence>
<feature type="domain" description="FCP1 homology" evidence="2">
    <location>
        <begin position="1449"/>
        <end position="1630"/>
    </location>
</feature>